<dbReference type="STRING" id="1494590.ATN84_02005"/>
<dbReference type="InterPro" id="IPR018661">
    <property type="entry name" value="DUF2093"/>
</dbReference>
<gene>
    <name evidence="1" type="ORF">ATN84_02005</name>
</gene>
<evidence type="ECO:0000313" key="1">
    <source>
        <dbReference type="EMBL" id="KXF78590.1"/>
    </source>
</evidence>
<dbReference type="AlphaFoldDB" id="A0A135HZF5"/>
<protein>
    <recommendedName>
        <fullName evidence="3">DUF2093 domain-containing protein</fullName>
    </recommendedName>
</protein>
<reference evidence="1 2" key="1">
    <citation type="submission" date="2015-11" db="EMBL/GenBank/DDBJ databases">
        <title>Draft genome sequence of Paramesorhizobium deserti A-3-E, a strain highly resistant to diverse beta-lactam antibiotics.</title>
        <authorList>
            <person name="Lv R."/>
            <person name="Yang X."/>
            <person name="Fang N."/>
            <person name="Guo J."/>
            <person name="Luo X."/>
            <person name="Peng F."/>
            <person name="Yang R."/>
            <person name="Cui Y."/>
            <person name="Fang C."/>
            <person name="Song Y."/>
        </authorList>
    </citation>
    <scope>NUCLEOTIDE SEQUENCE [LARGE SCALE GENOMIC DNA]</scope>
    <source>
        <strain evidence="1 2">A-3-E</strain>
    </source>
</reference>
<comment type="caution">
    <text evidence="1">The sequence shown here is derived from an EMBL/GenBank/DDBJ whole genome shotgun (WGS) entry which is preliminary data.</text>
</comment>
<dbReference type="RefSeq" id="WP_068879858.1">
    <property type="nucleotide sequence ID" value="NZ_LNTU01000001.1"/>
</dbReference>
<evidence type="ECO:0008006" key="3">
    <source>
        <dbReference type="Google" id="ProtNLM"/>
    </source>
</evidence>
<dbReference type="OrthoDB" id="9801906at2"/>
<dbReference type="EMBL" id="LNTU01000001">
    <property type="protein sequence ID" value="KXF78590.1"/>
    <property type="molecule type" value="Genomic_DNA"/>
</dbReference>
<keyword evidence="2" id="KW-1185">Reference proteome</keyword>
<dbReference type="Proteomes" id="UP000070107">
    <property type="component" value="Unassembled WGS sequence"/>
</dbReference>
<accession>A0A135HZF5</accession>
<organism evidence="1 2">
    <name type="scientific">Paramesorhizobium deserti</name>
    <dbReference type="NCBI Taxonomy" id="1494590"/>
    <lineage>
        <taxon>Bacteria</taxon>
        <taxon>Pseudomonadati</taxon>
        <taxon>Pseudomonadota</taxon>
        <taxon>Alphaproteobacteria</taxon>
        <taxon>Hyphomicrobiales</taxon>
        <taxon>Phyllobacteriaceae</taxon>
        <taxon>Paramesorhizobium</taxon>
    </lineage>
</organism>
<sequence length="78" mass="8892">MNRFEGPRSAEARLRYLDGDFQVLSPGAYVVCAVTGEHIPLDELKYWSVARQEPYANGNVSYQRELECNPELRSRSKG</sequence>
<dbReference type="Pfam" id="PF09866">
    <property type="entry name" value="DUF2093"/>
    <property type="match status" value="1"/>
</dbReference>
<name>A0A135HZF5_9HYPH</name>
<evidence type="ECO:0000313" key="2">
    <source>
        <dbReference type="Proteomes" id="UP000070107"/>
    </source>
</evidence>
<proteinExistence type="predicted"/>